<reference evidence="2 3" key="1">
    <citation type="submission" date="2017-12" db="EMBL/GenBank/DDBJ databases">
        <title>Comparative genomics of Botrytis spp.</title>
        <authorList>
            <person name="Valero-Jimenez C.A."/>
            <person name="Tapia P."/>
            <person name="Veloso J."/>
            <person name="Silva-Moreno E."/>
            <person name="Staats M."/>
            <person name="Valdes J.H."/>
            <person name="Van Kan J.A.L."/>
        </authorList>
    </citation>
    <scope>NUCLEOTIDE SEQUENCE [LARGE SCALE GENOMIC DNA]</scope>
    <source>
        <strain evidence="2 3">Bt9001</strain>
    </source>
</reference>
<organism evidence="2 3">
    <name type="scientific">Botrytis tulipae</name>
    <dbReference type="NCBI Taxonomy" id="87230"/>
    <lineage>
        <taxon>Eukaryota</taxon>
        <taxon>Fungi</taxon>
        <taxon>Dikarya</taxon>
        <taxon>Ascomycota</taxon>
        <taxon>Pezizomycotina</taxon>
        <taxon>Leotiomycetes</taxon>
        <taxon>Helotiales</taxon>
        <taxon>Sclerotiniaceae</taxon>
        <taxon>Botrytis</taxon>
    </lineage>
</organism>
<evidence type="ECO:0000313" key="2">
    <source>
        <dbReference type="EMBL" id="TGO19553.1"/>
    </source>
</evidence>
<dbReference type="Proteomes" id="UP000297777">
    <property type="component" value="Unassembled WGS sequence"/>
</dbReference>
<proteinExistence type="predicted"/>
<feature type="region of interest" description="Disordered" evidence="1">
    <location>
        <begin position="36"/>
        <end position="87"/>
    </location>
</feature>
<sequence length="230" mass="26502">MGRPQYGRLTLMPEESKIYMREQKRRSVWQAAEELERQAKKTKGLAHDAMGVDENEEEEKEKDDGSEDEAYVGILSGGDDDEEERVREGKFEDALFKKAYPNGYPYHGLSFAVQWTNEPRHLNPGSVREYDRRAYARVSPTTQPPRRKDEGQTKISPPEYPEDLPVLGSWCCGKVDCKIHEHSSHFRQMTEVLNGFGLYAIQSFNRQPLVNPPACLDNREGPHLSLTRYR</sequence>
<dbReference type="EMBL" id="PQXH01000003">
    <property type="protein sequence ID" value="TGO19553.1"/>
    <property type="molecule type" value="Genomic_DNA"/>
</dbReference>
<comment type="caution">
    <text evidence="2">The sequence shown here is derived from an EMBL/GenBank/DDBJ whole genome shotgun (WGS) entry which is preliminary data.</text>
</comment>
<evidence type="ECO:0000256" key="1">
    <source>
        <dbReference type="SAM" id="MobiDB-lite"/>
    </source>
</evidence>
<feature type="compositionally biased region" description="Acidic residues" evidence="1">
    <location>
        <begin position="51"/>
        <end position="70"/>
    </location>
</feature>
<evidence type="ECO:0000313" key="3">
    <source>
        <dbReference type="Proteomes" id="UP000297777"/>
    </source>
</evidence>
<feature type="region of interest" description="Disordered" evidence="1">
    <location>
        <begin position="124"/>
        <end position="161"/>
    </location>
</feature>
<dbReference type="AlphaFoldDB" id="A0A4Z1F9X7"/>
<accession>A0A4Z1F9X7</accession>
<gene>
    <name evidence="2" type="ORF">BTUL_0003g00050</name>
</gene>
<keyword evidence="3" id="KW-1185">Reference proteome</keyword>
<name>A0A4Z1F9X7_9HELO</name>
<protein>
    <submittedName>
        <fullName evidence="2">Uncharacterized protein</fullName>
    </submittedName>
</protein>
<dbReference type="OrthoDB" id="3543289at2759"/>